<accession>A0AAN7IRG8</accession>
<feature type="transmembrane region" description="Helical" evidence="1">
    <location>
        <begin position="52"/>
        <end position="73"/>
    </location>
</feature>
<comment type="caution">
    <text evidence="3">The sequence shown here is derived from an EMBL/GenBank/DDBJ whole genome shotgun (WGS) entry which is preliminary data.</text>
</comment>
<protein>
    <recommendedName>
        <fullName evidence="2">DUF4220 domain-containing protein</fullName>
    </recommendedName>
</protein>
<keyword evidence="1" id="KW-1133">Transmembrane helix</keyword>
<dbReference type="EMBL" id="JAXUIC010000005">
    <property type="protein sequence ID" value="KAK4591353.1"/>
    <property type="molecule type" value="Genomic_DNA"/>
</dbReference>
<feature type="transmembrane region" description="Helical" evidence="1">
    <location>
        <begin position="123"/>
        <end position="142"/>
    </location>
</feature>
<sequence length="562" mass="64973">MFTRMWKFEIFPEKLRKIFNKREIQVLVLLLQFIVMVAGYRRKFSTSNKLIFFLWISYLLAGWVTTVSLSLISNSLRDVGAKERDAELVITSFWAPFFLVYLGGPDTITAYSLEDSMLWRRHSITLVSQVSVAIYVIIRAWSNKVLNFLTIPMLIPGIIKIVERIWVLRSGSSENFKASKLLSPDPGPSYARYMEEYNSKKEERFEVMSATLVEPQVVPRISFPVPANVKIPDARSLLCANTLFKTFKQLFSDLILSVQDIKNSQSFFCDVTHNLAFQVIEMELGFMYDVFYTKLIMFILEMGGVLRLISFSSIVIVFFLFVIIVDKDACLKDDITITYVLLDGAIIFETYSVLILLDSDWSMLWMSNRKNAMVNFLYKAVSSIPLVIAPNKRWSNTLGQYNLIRYCLKLELAKCGAMQRFLFHYELLEKHRYQESEDVSDNMKNLIFEQLLEKVKSVSDLKACKELCDCRGDPVLKNSKCLACVNKESVEVEFDQSILLWHIATNLCYHSDWNTSPDSVKVPNCEASNMLSDYMLYLLVMRPIMLPNGIAQIRFQDMRRGH</sequence>
<evidence type="ECO:0000259" key="2">
    <source>
        <dbReference type="Pfam" id="PF13968"/>
    </source>
</evidence>
<dbReference type="InterPro" id="IPR025315">
    <property type="entry name" value="DUF4220"/>
</dbReference>
<keyword evidence="1" id="KW-0472">Membrane</keyword>
<evidence type="ECO:0000313" key="4">
    <source>
        <dbReference type="Proteomes" id="UP001324115"/>
    </source>
</evidence>
<evidence type="ECO:0000256" key="1">
    <source>
        <dbReference type="SAM" id="Phobius"/>
    </source>
</evidence>
<dbReference type="AlphaFoldDB" id="A0AAN7IRG8"/>
<dbReference type="PANTHER" id="PTHR31325">
    <property type="entry name" value="OS01G0798800 PROTEIN-RELATED"/>
    <property type="match status" value="1"/>
</dbReference>
<feature type="transmembrane region" description="Helical" evidence="1">
    <location>
        <begin position="24"/>
        <end position="40"/>
    </location>
</feature>
<proteinExistence type="predicted"/>
<organism evidence="3 4">
    <name type="scientific">Quercus rubra</name>
    <name type="common">Northern red oak</name>
    <name type="synonym">Quercus borealis</name>
    <dbReference type="NCBI Taxonomy" id="3512"/>
    <lineage>
        <taxon>Eukaryota</taxon>
        <taxon>Viridiplantae</taxon>
        <taxon>Streptophyta</taxon>
        <taxon>Embryophyta</taxon>
        <taxon>Tracheophyta</taxon>
        <taxon>Spermatophyta</taxon>
        <taxon>Magnoliopsida</taxon>
        <taxon>eudicotyledons</taxon>
        <taxon>Gunneridae</taxon>
        <taxon>Pentapetalae</taxon>
        <taxon>rosids</taxon>
        <taxon>fabids</taxon>
        <taxon>Fagales</taxon>
        <taxon>Fagaceae</taxon>
        <taxon>Quercus</taxon>
    </lineage>
</organism>
<feature type="transmembrane region" description="Helical" evidence="1">
    <location>
        <begin position="93"/>
        <end position="111"/>
    </location>
</feature>
<keyword evidence="1" id="KW-0812">Transmembrane</keyword>
<dbReference type="Pfam" id="PF13968">
    <property type="entry name" value="DUF4220"/>
    <property type="match status" value="1"/>
</dbReference>
<dbReference type="Proteomes" id="UP001324115">
    <property type="component" value="Unassembled WGS sequence"/>
</dbReference>
<evidence type="ECO:0000313" key="3">
    <source>
        <dbReference type="EMBL" id="KAK4591353.1"/>
    </source>
</evidence>
<feature type="transmembrane region" description="Helical" evidence="1">
    <location>
        <begin position="337"/>
        <end position="357"/>
    </location>
</feature>
<gene>
    <name evidence="3" type="ORF">RGQ29_021528</name>
</gene>
<feature type="domain" description="DUF4220" evidence="2">
    <location>
        <begin position="55"/>
        <end position="406"/>
    </location>
</feature>
<name>A0AAN7IRG8_QUERU</name>
<keyword evidence="4" id="KW-1185">Reference proteome</keyword>
<feature type="transmembrane region" description="Helical" evidence="1">
    <location>
        <begin position="304"/>
        <end position="325"/>
    </location>
</feature>
<reference evidence="3 4" key="1">
    <citation type="journal article" date="2023" name="G3 (Bethesda)">
        <title>A haplotype-resolved chromosome-scale genome for Quercus rubra L. provides insights into the genetics of adaptive traits for red oak species.</title>
        <authorList>
            <person name="Kapoor B."/>
            <person name="Jenkins J."/>
            <person name="Schmutz J."/>
            <person name="Zhebentyayeva T."/>
            <person name="Kuelheim C."/>
            <person name="Coggeshall M."/>
            <person name="Heim C."/>
            <person name="Lasky J.R."/>
            <person name="Leites L."/>
            <person name="Islam-Faridi N."/>
            <person name="Romero-Severson J."/>
            <person name="DeLeo V.L."/>
            <person name="Lucas S.M."/>
            <person name="Lazic D."/>
            <person name="Gailing O."/>
            <person name="Carlson J."/>
            <person name="Staton M."/>
        </authorList>
    </citation>
    <scope>NUCLEOTIDE SEQUENCE [LARGE SCALE GENOMIC DNA]</scope>
    <source>
        <strain evidence="3">Pseudo-F2</strain>
    </source>
</reference>